<accession>K6VKA9</accession>
<feature type="chain" id="PRO_5003895535" description="peptidylprolyl isomerase" evidence="6">
    <location>
        <begin position="26"/>
        <end position="331"/>
    </location>
</feature>
<dbReference type="EC" id="5.2.1.8" evidence="2 5"/>
<dbReference type="OrthoDB" id="25996at2"/>
<evidence type="ECO:0000256" key="5">
    <source>
        <dbReference type="PROSITE-ProRule" id="PRU00277"/>
    </source>
</evidence>
<dbReference type="InterPro" id="IPR050689">
    <property type="entry name" value="FKBP-type_PPIase"/>
</dbReference>
<reference evidence="8 9" key="1">
    <citation type="submission" date="2012-08" db="EMBL/GenBank/DDBJ databases">
        <title>Whole genome shotgun sequence of Austwickia chelonae NBRC 105200.</title>
        <authorList>
            <person name="Yoshida I."/>
            <person name="Hosoyama A."/>
            <person name="Tsuchikane K."/>
            <person name="Katsumata H."/>
            <person name="Ando Y."/>
            <person name="Ohji S."/>
            <person name="Hamada M."/>
            <person name="Tamura T."/>
            <person name="Yamazoe A."/>
            <person name="Yamazaki S."/>
            <person name="Fujita N."/>
        </authorList>
    </citation>
    <scope>NUCLEOTIDE SEQUENCE [LARGE SCALE GENOMIC DNA]</scope>
    <source>
        <strain evidence="8 9">NBRC 105200</strain>
    </source>
</reference>
<dbReference type="GO" id="GO:0003755">
    <property type="term" value="F:peptidyl-prolyl cis-trans isomerase activity"/>
    <property type="evidence" value="ECO:0007669"/>
    <property type="project" value="UniProtKB-KW"/>
</dbReference>
<feature type="domain" description="PPIase FKBP-type" evidence="7">
    <location>
        <begin position="237"/>
        <end position="329"/>
    </location>
</feature>
<dbReference type="AlphaFoldDB" id="K6VKA9"/>
<dbReference type="RefSeq" id="WP_006501911.1">
    <property type="nucleotide sequence ID" value="NZ_BAGZ01000005.1"/>
</dbReference>
<evidence type="ECO:0000313" key="8">
    <source>
        <dbReference type="EMBL" id="GAB77159.1"/>
    </source>
</evidence>
<dbReference type="InterPro" id="IPR046357">
    <property type="entry name" value="PPIase_dom_sf"/>
</dbReference>
<evidence type="ECO:0000256" key="4">
    <source>
        <dbReference type="ARBA" id="ARBA00023235"/>
    </source>
</evidence>
<dbReference type="Proteomes" id="UP000008495">
    <property type="component" value="Unassembled WGS sequence"/>
</dbReference>
<comment type="catalytic activity">
    <reaction evidence="1 5">
        <text>[protein]-peptidylproline (omega=180) = [protein]-peptidylproline (omega=0)</text>
        <dbReference type="Rhea" id="RHEA:16237"/>
        <dbReference type="Rhea" id="RHEA-COMP:10747"/>
        <dbReference type="Rhea" id="RHEA-COMP:10748"/>
        <dbReference type="ChEBI" id="CHEBI:83833"/>
        <dbReference type="ChEBI" id="CHEBI:83834"/>
        <dbReference type="EC" id="5.2.1.8"/>
    </reaction>
</comment>
<dbReference type="EMBL" id="BAGZ01000005">
    <property type="protein sequence ID" value="GAB77159.1"/>
    <property type="molecule type" value="Genomic_DNA"/>
</dbReference>
<sequence>MRSVTLRLFSLAILPAVLVSGCADAPGGSPGSSSSSDVPANNAAFDKITVTPGANATTPPTVQLAEKPVRSKGSHTRVIKEGTGEQIGDKAWLDVHHARYSGADGKLIGSSYAGRPTSLKVGEEGVVEVFNKAVKGQKIGAQVLAAVPASKMINDAQLPEGMSLDDSLIFVIDVVAARPVLERATGTPVPPKPGIPAAEVPDDLKQPAKITVPSPQATKDKIVQPLITGSGKKVEKGQVVRFRYTGVTWRDPGKPFDYSGNHDPNYVDFPVGEGNLIKAWDNAIPGHTVGSRLLIVAQPEDAYGDKGEPKANIKPDDVLIFVLDILDAYDA</sequence>
<dbReference type="SUPFAM" id="SSF54534">
    <property type="entry name" value="FKBP-like"/>
    <property type="match status" value="2"/>
</dbReference>
<feature type="signal peptide" evidence="6">
    <location>
        <begin position="1"/>
        <end position="25"/>
    </location>
</feature>
<evidence type="ECO:0000256" key="1">
    <source>
        <dbReference type="ARBA" id="ARBA00000971"/>
    </source>
</evidence>
<evidence type="ECO:0000256" key="2">
    <source>
        <dbReference type="ARBA" id="ARBA00013194"/>
    </source>
</evidence>
<proteinExistence type="predicted"/>
<dbReference type="Gene3D" id="3.10.50.40">
    <property type="match status" value="2"/>
</dbReference>
<evidence type="ECO:0000259" key="7">
    <source>
        <dbReference type="PROSITE" id="PS50059"/>
    </source>
</evidence>
<comment type="caution">
    <text evidence="8">The sequence shown here is derived from an EMBL/GenBank/DDBJ whole genome shotgun (WGS) entry which is preliminary data.</text>
</comment>
<dbReference type="PANTHER" id="PTHR10516:SF443">
    <property type="entry name" value="FK506-BINDING PROTEIN 59-RELATED"/>
    <property type="match status" value="1"/>
</dbReference>
<keyword evidence="4 5" id="KW-0413">Isomerase</keyword>
<evidence type="ECO:0000256" key="6">
    <source>
        <dbReference type="SAM" id="SignalP"/>
    </source>
</evidence>
<gene>
    <name evidence="8" type="ORF">AUCHE_05_00640</name>
</gene>
<dbReference type="PROSITE" id="PS50059">
    <property type="entry name" value="FKBP_PPIASE"/>
    <property type="match status" value="2"/>
</dbReference>
<dbReference type="PANTHER" id="PTHR10516">
    <property type="entry name" value="PEPTIDYL-PROLYL CIS-TRANS ISOMERASE"/>
    <property type="match status" value="1"/>
</dbReference>
<evidence type="ECO:0000313" key="9">
    <source>
        <dbReference type="Proteomes" id="UP000008495"/>
    </source>
</evidence>
<dbReference type="PROSITE" id="PS51257">
    <property type="entry name" value="PROKAR_LIPOPROTEIN"/>
    <property type="match status" value="1"/>
</dbReference>
<keyword evidence="9" id="KW-1185">Reference proteome</keyword>
<keyword evidence="6" id="KW-0732">Signal</keyword>
<evidence type="ECO:0000256" key="3">
    <source>
        <dbReference type="ARBA" id="ARBA00023110"/>
    </source>
</evidence>
<dbReference type="STRING" id="100225.SAMN05421595_0974"/>
<dbReference type="Pfam" id="PF00254">
    <property type="entry name" value="FKBP_C"/>
    <property type="match status" value="2"/>
</dbReference>
<name>K6VKA9_9MICO</name>
<dbReference type="InterPro" id="IPR001179">
    <property type="entry name" value="PPIase_FKBP_dom"/>
</dbReference>
<dbReference type="eggNOG" id="COG0545">
    <property type="taxonomic scope" value="Bacteria"/>
</dbReference>
<protein>
    <recommendedName>
        <fullName evidence="2 5">peptidylprolyl isomerase</fullName>
        <ecNumber evidence="2 5">5.2.1.8</ecNumber>
    </recommendedName>
</protein>
<keyword evidence="3 5" id="KW-0697">Rotamase</keyword>
<organism evidence="8 9">
    <name type="scientific">Austwickia chelonae NBRC 105200</name>
    <dbReference type="NCBI Taxonomy" id="1184607"/>
    <lineage>
        <taxon>Bacteria</taxon>
        <taxon>Bacillati</taxon>
        <taxon>Actinomycetota</taxon>
        <taxon>Actinomycetes</taxon>
        <taxon>Micrococcales</taxon>
        <taxon>Dermatophilaceae</taxon>
        <taxon>Austwickia</taxon>
    </lineage>
</organism>
<feature type="domain" description="PPIase FKBP-type" evidence="7">
    <location>
        <begin position="88"/>
        <end position="178"/>
    </location>
</feature>